<evidence type="ECO:0008006" key="4">
    <source>
        <dbReference type="Google" id="ProtNLM"/>
    </source>
</evidence>
<protein>
    <recommendedName>
        <fullName evidence="4">HEAT repeat domain-containing protein</fullName>
    </recommendedName>
</protein>
<feature type="chain" id="PRO_5035274020" description="HEAT repeat domain-containing protein" evidence="1">
    <location>
        <begin position="24"/>
        <end position="222"/>
    </location>
</feature>
<dbReference type="AlphaFoldDB" id="A0A8J2SRN8"/>
<dbReference type="Proteomes" id="UP000789595">
    <property type="component" value="Unassembled WGS sequence"/>
</dbReference>
<keyword evidence="3" id="KW-1185">Reference proteome</keyword>
<keyword evidence="1" id="KW-0732">Signal</keyword>
<evidence type="ECO:0000256" key="1">
    <source>
        <dbReference type="SAM" id="SignalP"/>
    </source>
</evidence>
<reference evidence="2" key="1">
    <citation type="submission" date="2021-11" db="EMBL/GenBank/DDBJ databases">
        <authorList>
            <consortium name="Genoscope - CEA"/>
            <person name="William W."/>
        </authorList>
    </citation>
    <scope>NUCLEOTIDE SEQUENCE</scope>
</reference>
<evidence type="ECO:0000313" key="3">
    <source>
        <dbReference type="Proteomes" id="UP000789595"/>
    </source>
</evidence>
<accession>A0A8J2SRN8</accession>
<sequence length="222" mass="23220">MPPLTLAICAVAAALSPLQVCHHKTCSKHGLARRTLDIAHVLGGPEAAVQTLECQSGCNAGTVSVVGRRLYDVERASAATLAAILEIELGVAVTDAAVDACDKLAAADAAQRRGDKDVARKTLRALLDDAAALAAAPRLEALAAVRLFDLLAGEAEQREALEPILIRSAEHDTAATWRLAASRGARGDCDGQREVLIALTKREPAAIDAARELIEGCDVTYT</sequence>
<feature type="signal peptide" evidence="1">
    <location>
        <begin position="1"/>
        <end position="23"/>
    </location>
</feature>
<comment type="caution">
    <text evidence="2">The sequence shown here is derived from an EMBL/GenBank/DDBJ whole genome shotgun (WGS) entry which is preliminary data.</text>
</comment>
<proteinExistence type="predicted"/>
<organism evidence="2 3">
    <name type="scientific">Pelagomonas calceolata</name>
    <dbReference type="NCBI Taxonomy" id="35677"/>
    <lineage>
        <taxon>Eukaryota</taxon>
        <taxon>Sar</taxon>
        <taxon>Stramenopiles</taxon>
        <taxon>Ochrophyta</taxon>
        <taxon>Pelagophyceae</taxon>
        <taxon>Pelagomonadales</taxon>
        <taxon>Pelagomonadaceae</taxon>
        <taxon>Pelagomonas</taxon>
    </lineage>
</organism>
<dbReference type="EMBL" id="CAKKNE010000006">
    <property type="protein sequence ID" value="CAH0378738.1"/>
    <property type="molecule type" value="Genomic_DNA"/>
</dbReference>
<gene>
    <name evidence="2" type="ORF">PECAL_6P03350</name>
</gene>
<name>A0A8J2SRN8_9STRA</name>
<evidence type="ECO:0000313" key="2">
    <source>
        <dbReference type="EMBL" id="CAH0378738.1"/>
    </source>
</evidence>